<keyword evidence="2" id="KW-1185">Reference proteome</keyword>
<dbReference type="PROSITE" id="PS51257">
    <property type="entry name" value="PROKAR_LIPOPROTEIN"/>
    <property type="match status" value="1"/>
</dbReference>
<evidence type="ECO:0008006" key="3">
    <source>
        <dbReference type="Google" id="ProtNLM"/>
    </source>
</evidence>
<evidence type="ECO:0000313" key="2">
    <source>
        <dbReference type="Proteomes" id="UP001165962"/>
    </source>
</evidence>
<evidence type="ECO:0000313" key="1">
    <source>
        <dbReference type="EMBL" id="NHN32856.1"/>
    </source>
</evidence>
<reference evidence="1" key="1">
    <citation type="submission" date="2020-03" db="EMBL/GenBank/DDBJ databases">
        <title>Draft sequencing of Paenibacilllus sp. S3N08.</title>
        <authorList>
            <person name="Kim D.-U."/>
        </authorList>
    </citation>
    <scope>NUCLEOTIDE SEQUENCE</scope>
    <source>
        <strain evidence="1">S3N08</strain>
    </source>
</reference>
<gene>
    <name evidence="1" type="ORF">G9U52_23850</name>
</gene>
<name>A0ABX0JAS0_9BACL</name>
<accession>A0ABX0JAS0</accession>
<dbReference type="EMBL" id="JAAOIW010000009">
    <property type="protein sequence ID" value="NHN32856.1"/>
    <property type="molecule type" value="Genomic_DNA"/>
</dbReference>
<comment type="caution">
    <text evidence="1">The sequence shown here is derived from an EMBL/GenBank/DDBJ whole genome shotgun (WGS) entry which is preliminary data.</text>
</comment>
<protein>
    <recommendedName>
        <fullName evidence="3">Lipoprotein</fullName>
    </recommendedName>
</protein>
<sequence length="124" mass="14040">MEKKKAMIRSGIMLLGIIMVILSACTKQETQNTASEPVETNHILTIANNIDVDMFDTHNTTNVVTESVVVKIQSYLLKRDFHYAAKIRRGPTFLYRCESKACPIRAPAGTLTYIYRNGSDNWKD</sequence>
<dbReference type="Proteomes" id="UP001165962">
    <property type="component" value="Unassembled WGS sequence"/>
</dbReference>
<organism evidence="1 2">
    <name type="scientific">Paenibacillus agricola</name>
    <dbReference type="NCBI Taxonomy" id="2716264"/>
    <lineage>
        <taxon>Bacteria</taxon>
        <taxon>Bacillati</taxon>
        <taxon>Bacillota</taxon>
        <taxon>Bacilli</taxon>
        <taxon>Bacillales</taxon>
        <taxon>Paenibacillaceae</taxon>
        <taxon>Paenibacillus</taxon>
    </lineage>
</organism>
<proteinExistence type="predicted"/>